<evidence type="ECO:0000313" key="2">
    <source>
        <dbReference type="Proteomes" id="UP000886998"/>
    </source>
</evidence>
<sequence>MSFPDSRMSLAWTSPSSFLKRQLIFIVNVFQGALYVTTTRRCCGVRPRATELLCPLCSGDPLYCVPVNGDDLPGFHPQKGCLLREKNSSNTCSSCIGYRDSFCILV</sequence>
<name>A0A8X6Y4W6_9ARAC</name>
<dbReference type="Proteomes" id="UP000886998">
    <property type="component" value="Unassembled WGS sequence"/>
</dbReference>
<keyword evidence="2" id="KW-1185">Reference proteome</keyword>
<protein>
    <submittedName>
        <fullName evidence="1">Uncharacterized protein</fullName>
    </submittedName>
</protein>
<dbReference type="AlphaFoldDB" id="A0A8X6Y4W6"/>
<organism evidence="1 2">
    <name type="scientific">Trichonephila inaurata madagascariensis</name>
    <dbReference type="NCBI Taxonomy" id="2747483"/>
    <lineage>
        <taxon>Eukaryota</taxon>
        <taxon>Metazoa</taxon>
        <taxon>Ecdysozoa</taxon>
        <taxon>Arthropoda</taxon>
        <taxon>Chelicerata</taxon>
        <taxon>Arachnida</taxon>
        <taxon>Araneae</taxon>
        <taxon>Araneomorphae</taxon>
        <taxon>Entelegynae</taxon>
        <taxon>Araneoidea</taxon>
        <taxon>Nephilidae</taxon>
        <taxon>Trichonephila</taxon>
        <taxon>Trichonephila inaurata</taxon>
    </lineage>
</organism>
<reference evidence="1" key="1">
    <citation type="submission" date="2020-08" db="EMBL/GenBank/DDBJ databases">
        <title>Multicomponent nature underlies the extraordinary mechanical properties of spider dragline silk.</title>
        <authorList>
            <person name="Kono N."/>
            <person name="Nakamura H."/>
            <person name="Mori M."/>
            <person name="Yoshida Y."/>
            <person name="Ohtoshi R."/>
            <person name="Malay A.D."/>
            <person name="Moran D.A.P."/>
            <person name="Tomita M."/>
            <person name="Numata K."/>
            <person name="Arakawa K."/>
        </authorList>
    </citation>
    <scope>NUCLEOTIDE SEQUENCE</scope>
</reference>
<accession>A0A8X6Y4W6</accession>
<proteinExistence type="predicted"/>
<evidence type="ECO:0000313" key="1">
    <source>
        <dbReference type="EMBL" id="GFY64322.1"/>
    </source>
</evidence>
<dbReference type="EMBL" id="BMAV01015194">
    <property type="protein sequence ID" value="GFY64322.1"/>
    <property type="molecule type" value="Genomic_DNA"/>
</dbReference>
<comment type="caution">
    <text evidence="1">The sequence shown here is derived from an EMBL/GenBank/DDBJ whole genome shotgun (WGS) entry which is preliminary data.</text>
</comment>
<gene>
    <name evidence="1" type="ORF">TNIN_302851</name>
</gene>